<proteinExistence type="predicted"/>
<name>A0ABV2J022_9HYPH</name>
<sequence length="165" mass="18118">MNKDYTAALADFDRAIAADTTGDAPWLALQTLVREVIGAKLFTVMLSDMKAGLARRAYTSDPVSYPASGTKPTHRNEWFDIVHGERRAFVANTIEDIAKVFPDHELIKSLGCESVINLPVYIGGEMLGTVNCLDVAHHYTPERVERATSLLNIPAKLAFMVAGRL</sequence>
<reference evidence="1 2" key="1">
    <citation type="submission" date="2024-06" db="EMBL/GenBank/DDBJ databases">
        <title>Genomic Encyclopedia of Type Strains, Phase IV (KMG-IV): sequencing the most valuable type-strain genomes for metagenomic binning, comparative biology and taxonomic classification.</title>
        <authorList>
            <person name="Goeker M."/>
        </authorList>
    </citation>
    <scope>NUCLEOTIDE SEQUENCE [LARGE SCALE GENOMIC DNA]</scope>
    <source>
        <strain evidence="1 2">DSM 29780</strain>
    </source>
</reference>
<comment type="caution">
    <text evidence="1">The sequence shown here is derived from an EMBL/GenBank/DDBJ whole genome shotgun (WGS) entry which is preliminary data.</text>
</comment>
<gene>
    <name evidence="1" type="ORF">ABID16_002420</name>
</gene>
<dbReference type="SUPFAM" id="SSF55781">
    <property type="entry name" value="GAF domain-like"/>
    <property type="match status" value="1"/>
</dbReference>
<dbReference type="RefSeq" id="WP_354556600.1">
    <property type="nucleotide sequence ID" value="NZ_JBEPMB010000003.1"/>
</dbReference>
<keyword evidence="2" id="KW-1185">Reference proteome</keyword>
<organism evidence="1 2">
    <name type="scientific">Rhizobium aquaticum</name>
    <dbReference type="NCBI Taxonomy" id="1549636"/>
    <lineage>
        <taxon>Bacteria</taxon>
        <taxon>Pseudomonadati</taxon>
        <taxon>Pseudomonadota</taxon>
        <taxon>Alphaproteobacteria</taxon>
        <taxon>Hyphomicrobiales</taxon>
        <taxon>Rhizobiaceae</taxon>
        <taxon>Rhizobium/Agrobacterium group</taxon>
        <taxon>Rhizobium</taxon>
    </lineage>
</organism>
<dbReference type="Proteomes" id="UP001549047">
    <property type="component" value="Unassembled WGS sequence"/>
</dbReference>
<dbReference type="InterPro" id="IPR029016">
    <property type="entry name" value="GAF-like_dom_sf"/>
</dbReference>
<dbReference type="Gene3D" id="3.30.450.40">
    <property type="match status" value="1"/>
</dbReference>
<accession>A0ABV2J022</accession>
<evidence type="ECO:0000313" key="2">
    <source>
        <dbReference type="Proteomes" id="UP001549047"/>
    </source>
</evidence>
<evidence type="ECO:0000313" key="1">
    <source>
        <dbReference type="EMBL" id="MET3614083.1"/>
    </source>
</evidence>
<protein>
    <submittedName>
        <fullName evidence="1">Transcriptional regulator with GAF, ATPase, and Fis domain</fullName>
    </submittedName>
</protein>
<dbReference type="EMBL" id="JBEPMB010000003">
    <property type="protein sequence ID" value="MET3614083.1"/>
    <property type="molecule type" value="Genomic_DNA"/>
</dbReference>